<keyword evidence="3" id="KW-1185">Reference proteome</keyword>
<evidence type="ECO:0000313" key="3">
    <source>
        <dbReference type="Proteomes" id="UP000003423"/>
    </source>
</evidence>
<dbReference type="InterPro" id="IPR058712">
    <property type="entry name" value="SRA_ScoMcrA"/>
</dbReference>
<dbReference type="PATRIC" id="fig|859350.6.peg.1906"/>
<dbReference type="Pfam" id="PF26348">
    <property type="entry name" value="SRA_ScoMcrA"/>
    <property type="match status" value="1"/>
</dbReference>
<gene>
    <name evidence="2" type="ORF">BD31_I0769</name>
</gene>
<dbReference type="AlphaFoldDB" id="I3CZV3"/>
<dbReference type="Proteomes" id="UP000003423">
    <property type="component" value="Unassembled WGS sequence"/>
</dbReference>
<proteinExistence type="predicted"/>
<organism evidence="2 3">
    <name type="scientific">Candidatus Nitrosopumilus salarius BD31</name>
    <dbReference type="NCBI Taxonomy" id="859350"/>
    <lineage>
        <taxon>Archaea</taxon>
        <taxon>Nitrososphaerota</taxon>
        <taxon>Nitrososphaeria</taxon>
        <taxon>Nitrosopumilales</taxon>
        <taxon>Nitrosopumilaceae</taxon>
        <taxon>Nitrosopumilus</taxon>
    </lineage>
</organism>
<feature type="domain" description="ScoMcrA-like SRA" evidence="1">
    <location>
        <begin position="53"/>
        <end position="181"/>
    </location>
</feature>
<name>I3CZV3_9ARCH</name>
<evidence type="ECO:0000313" key="2">
    <source>
        <dbReference type="EMBL" id="EIJ64996.1"/>
    </source>
</evidence>
<dbReference type="EMBL" id="AEXL02000161">
    <property type="protein sequence ID" value="EIJ64996.1"/>
    <property type="molecule type" value="Genomic_DNA"/>
</dbReference>
<accession>I3CZV3</accession>
<protein>
    <recommendedName>
        <fullName evidence="1">ScoMcrA-like SRA domain-containing protein</fullName>
    </recommendedName>
</protein>
<dbReference type="RefSeq" id="WP_008301584.1">
    <property type="nucleotide sequence ID" value="NZ_AEXL02000161.1"/>
</dbReference>
<reference evidence="2 3" key="1">
    <citation type="journal article" date="2012" name="J. Bacteriol.">
        <title>Genome sequence of "Candidatus Nitrosopumilus salaria" BD31, an ammonia-oxidizing archaeon from the San Francisco Bay estuary.</title>
        <authorList>
            <person name="Mosier A.C."/>
            <person name="Allen E.E."/>
            <person name="Kim M."/>
            <person name="Ferriera S."/>
            <person name="Francis C.A."/>
        </authorList>
    </citation>
    <scope>NUCLEOTIDE SEQUENCE [LARGE SCALE GENOMIC DNA]</scope>
    <source>
        <strain evidence="2 3">BD31</strain>
    </source>
</reference>
<sequence length="181" mass="21015">MEFCDICKSKKIKTFEGFKCQNCDDYNPNTKNPTKKPVYSENESFPYIKDEYYVQKEIRKKLGLGLMSGINPNRELRIIVLFRNAHVLKPNQTNVYLDKYDKETGIYRYVGKGLIGDQTLDGDNGLLKNAAQNNYKVHLFWQHNANSNHQYVGEVNVKDVIPDSQPDKNGKNRKVFVFLLK</sequence>
<evidence type="ECO:0000259" key="1">
    <source>
        <dbReference type="Pfam" id="PF26348"/>
    </source>
</evidence>
<comment type="caution">
    <text evidence="2">The sequence shown here is derived from an EMBL/GenBank/DDBJ whole genome shotgun (WGS) entry which is preliminary data.</text>
</comment>